<evidence type="ECO:0000313" key="4">
    <source>
        <dbReference type="Proteomes" id="UP000043763"/>
    </source>
</evidence>
<dbReference type="SUPFAM" id="SSF48452">
    <property type="entry name" value="TPR-like"/>
    <property type="match status" value="1"/>
</dbReference>
<dbReference type="PROSITE" id="PS51257">
    <property type="entry name" value="PROKAR_LIPOPROTEIN"/>
    <property type="match status" value="1"/>
</dbReference>
<dbReference type="InterPro" id="IPR011990">
    <property type="entry name" value="TPR-like_helical_dom_sf"/>
</dbReference>
<sequence length="144" mass="16892">MKKGLIFLAAVVFLLISCASAVKISVEEGQYPKIIAEKGYTEFGNKNYKTAIAYYQYIIDNFDRENYAKDVAWAYYEIGFCYYYQKKYEEALKYFDIVLNNFTVLPPKILAQKVMQDIYEEKPKLKPVEIIEEEIEVIEENIDS</sequence>
<evidence type="ECO:0000313" key="3">
    <source>
        <dbReference type="EMBL" id="CRF32338.1"/>
    </source>
</evidence>
<dbReference type="Pfam" id="PF13424">
    <property type="entry name" value="TPR_12"/>
    <property type="match status" value="1"/>
</dbReference>
<reference evidence="4" key="1">
    <citation type="submission" date="2015-04" db="EMBL/GenBank/DDBJ databases">
        <authorList>
            <person name="Mushtaq Mamoona"/>
        </authorList>
    </citation>
    <scope>NUCLEOTIDE SEQUENCE [LARGE SCALE GENOMIC DNA]</scope>
    <source>
        <strain evidence="4">AN4859/03</strain>
    </source>
</reference>
<dbReference type="SMART" id="SM00028">
    <property type="entry name" value="TPR"/>
    <property type="match status" value="2"/>
</dbReference>
<accession>A0A0G4K530</accession>
<evidence type="ECO:0000256" key="1">
    <source>
        <dbReference type="PROSITE-ProRule" id="PRU00339"/>
    </source>
</evidence>
<dbReference type="Proteomes" id="UP000043763">
    <property type="component" value="Unassembled WGS sequence"/>
</dbReference>
<dbReference type="Gene3D" id="1.25.40.10">
    <property type="entry name" value="Tetratricopeptide repeat domain"/>
    <property type="match status" value="1"/>
</dbReference>
<dbReference type="PROSITE" id="PS50005">
    <property type="entry name" value="TPR"/>
    <property type="match status" value="1"/>
</dbReference>
<keyword evidence="1" id="KW-0802">TPR repeat</keyword>
<dbReference type="RefSeq" id="WP_048593829.1">
    <property type="nucleotide sequence ID" value="NZ_CVLB01000001.1"/>
</dbReference>
<evidence type="ECO:0000256" key="2">
    <source>
        <dbReference type="SAM" id="SignalP"/>
    </source>
</evidence>
<name>A0A0G4K530_9SPIR</name>
<feature type="signal peptide" evidence="2">
    <location>
        <begin position="1"/>
        <end position="21"/>
    </location>
</feature>
<keyword evidence="4" id="KW-1185">Reference proteome</keyword>
<proteinExistence type="predicted"/>
<feature type="chain" id="PRO_5005194526" evidence="2">
    <location>
        <begin position="22"/>
        <end position="144"/>
    </location>
</feature>
<dbReference type="AlphaFoldDB" id="A0A0G4K530"/>
<dbReference type="EMBL" id="CVLB01000001">
    <property type="protein sequence ID" value="CRF32338.1"/>
    <property type="molecule type" value="Genomic_DNA"/>
</dbReference>
<gene>
    <name evidence="3" type="ORF">BRSU_0727</name>
</gene>
<protein>
    <submittedName>
        <fullName evidence="3">Aspartate phosphatase</fullName>
    </submittedName>
</protein>
<dbReference type="InterPro" id="IPR019734">
    <property type="entry name" value="TPR_rpt"/>
</dbReference>
<organism evidence="3 4">
    <name type="scientific">Brachyspira suanatina</name>
    <dbReference type="NCBI Taxonomy" id="381802"/>
    <lineage>
        <taxon>Bacteria</taxon>
        <taxon>Pseudomonadati</taxon>
        <taxon>Spirochaetota</taxon>
        <taxon>Spirochaetia</taxon>
        <taxon>Brachyspirales</taxon>
        <taxon>Brachyspiraceae</taxon>
        <taxon>Brachyspira</taxon>
    </lineage>
</organism>
<dbReference type="OrthoDB" id="307837at2"/>
<feature type="repeat" description="TPR" evidence="1">
    <location>
        <begin position="72"/>
        <end position="105"/>
    </location>
</feature>
<keyword evidence="2" id="KW-0732">Signal</keyword>